<dbReference type="Proteomes" id="UP000824533">
    <property type="component" value="Linkage Group LG17"/>
</dbReference>
<dbReference type="EMBL" id="CM034403">
    <property type="protein sequence ID" value="KAJ0174682.1"/>
    <property type="molecule type" value="Genomic_DNA"/>
</dbReference>
<gene>
    <name evidence="1" type="ORF">K1T71_009790</name>
</gene>
<organism evidence="1 2">
    <name type="scientific">Dendrolimus kikuchii</name>
    <dbReference type="NCBI Taxonomy" id="765133"/>
    <lineage>
        <taxon>Eukaryota</taxon>
        <taxon>Metazoa</taxon>
        <taxon>Ecdysozoa</taxon>
        <taxon>Arthropoda</taxon>
        <taxon>Hexapoda</taxon>
        <taxon>Insecta</taxon>
        <taxon>Pterygota</taxon>
        <taxon>Neoptera</taxon>
        <taxon>Endopterygota</taxon>
        <taxon>Lepidoptera</taxon>
        <taxon>Glossata</taxon>
        <taxon>Ditrysia</taxon>
        <taxon>Bombycoidea</taxon>
        <taxon>Lasiocampidae</taxon>
        <taxon>Dendrolimus</taxon>
    </lineage>
</organism>
<name>A0ACC1CTR9_9NEOP</name>
<comment type="caution">
    <text evidence="1">The sequence shown here is derived from an EMBL/GenBank/DDBJ whole genome shotgun (WGS) entry which is preliminary data.</text>
</comment>
<evidence type="ECO:0000313" key="2">
    <source>
        <dbReference type="Proteomes" id="UP000824533"/>
    </source>
</evidence>
<protein>
    <submittedName>
        <fullName evidence="1">Uncharacterized protein</fullName>
    </submittedName>
</protein>
<evidence type="ECO:0000313" key="1">
    <source>
        <dbReference type="EMBL" id="KAJ0174682.1"/>
    </source>
</evidence>
<accession>A0ACC1CTR9</accession>
<sequence>MNTLTILLILTVLAVKNSSYLIKVPTEPALQPDTIAPVGWVHLQKLVLPLFENICEDSIDPVVKRLALDFSFDATDGDYSKPDAITNLQKLRSEKGFLPKGEIFTEYNPEHMNELKTVYDAMYYAKNFDTFYKVAAWARQNLNCGLFVNAVYLAIQNRRDTDKLSVPAPYEVIPHYFIQKDVIFQASKLLANEDIIPSEGIHEDGNTYTLDANYTAIFYDNDDESKLAYFREDVGLNSYYFLRKLKEAPWFNSDINGRYGENMYQMMKQFMARYDLERYSNGLPELNSVDWNSSFDVPYDPMLIYANGNEFIHRTGTLQLPNNEDIALLHTIENNIGEVVNHMRDAGYNKTQVLNHIMEILVTGDRSYENLARRLLGKDQTDNGYPSVLEHYMTSLRDPMFWIINKKIVEMVNNALQTLPPYSRDELFFPGVEIVNIDIKKMMTMFDYYEFDVSDALKISGDNTTFQVKIGQPRLNHKPFSIKVNVSSLVSSKGLIKIYLGPKVLPGELTMKKNSFVLLDVFEYKFKIGANIITRASDDMKQFAKDFMSLHTIQKRVQYAEFGLDSLPLSPVNSQFGYPDRLILPKGTFTGLPLQVFVFIAPFVKSNYGVMRSQTDVTFNSAIMSPGYPLDLIIDNKVLLGLPNAMLKDVILTHKGDSKVENYGGSGVTKKWYGTNTYEKESFDYASKKGQYGSKGTNDFQGLNNGVIYRELDSTENNEGTKETTPKVDHSYLLGSSKTGADYSIKKNQKQASLKYNTNKANFSMKSNNKQPFNKDKLETVQDKSKILDEAGNEKPISDGWMNTAMDNPENMQKTGSTINVNPKMGLLSAIVGFDYETKKKERESKSFNYKPNSQYGRKYDFSKRDYEKFDYNAKKDQYDKRPVNSFSKDSEGNDENLLPTISIPADNIENNEITNSVKKIINPKENKTKVEEDDDILY</sequence>
<reference evidence="1 2" key="1">
    <citation type="journal article" date="2021" name="Front. Genet.">
        <title>Chromosome-Level Genome Assembly Reveals Significant Gene Expansion in the Toll and IMD Signaling Pathways of Dendrolimus kikuchii.</title>
        <authorList>
            <person name="Zhou J."/>
            <person name="Wu P."/>
            <person name="Xiong Z."/>
            <person name="Liu N."/>
            <person name="Zhao N."/>
            <person name="Ji M."/>
            <person name="Qiu Y."/>
            <person name="Yang B."/>
        </authorList>
    </citation>
    <scope>NUCLEOTIDE SEQUENCE [LARGE SCALE GENOMIC DNA]</scope>
    <source>
        <strain evidence="1">Ann1</strain>
    </source>
</reference>
<proteinExistence type="predicted"/>
<keyword evidence="2" id="KW-1185">Reference proteome</keyword>